<gene>
    <name evidence="4" type="ORF">DFH08DRAFT_1088142</name>
</gene>
<feature type="domain" description="C2H2-type" evidence="3">
    <location>
        <begin position="12"/>
        <end position="38"/>
    </location>
</feature>
<keyword evidence="5" id="KW-1185">Reference proteome</keyword>
<dbReference type="PROSITE" id="PS50157">
    <property type="entry name" value="ZINC_FINGER_C2H2_2"/>
    <property type="match status" value="1"/>
</dbReference>
<sequence length="966" mass="108948">MPLRSTFRPRNIPCTFQGCSRQFTNSSGLTQHYNSAHTLFHESRNARRHSPVPRIGGLRASPVEGGGDAAPDAEFRPGLLHRRVERHPVVNGRKCNREGKWLPSGAPPAPPEDLRPPDDYSPYNSAADFHLADLLYRKVQMSAGAIDELMQNWASRDDAPDPPFADHKDLYSTIDATGLSHVPWQSFEVSYNQPVAVDDTTPWKRKSYTVYFRDPRLILQQQLANPDFKHDMDFAPKRVFAADGTREYMDFMSGNWAWRQADNIAKLPGCRGVTFVPAIMGSDKTTVSVATGQNEYYPLYLSNGLVHNNIRRAHGGAVTLIGFLAIPKTDREHQNSVEFRTFRRNLFHGSLRIILGSLLPGMTQPEVTLFGDGHYRRVIYGLGPYIAGYPEQVLLACVVQGWCARCTASNKDLDGHGGRRSQQHTEALFEAFSHKTLWDDYGIIPDVLPFTWDFPRADIHELLSPDLLHQVIKGTFKDHLVTWVGEYLQLIHGAAEAKKIMADIDRRIAAVPPFSGLRRFPEGRGFKQWTGDDSKALMKVRNPIHMFEMAPMLAQVYLPAVEGHVPAQMLRALSAFLDFCYLVRRNVIGERTLHQIDDALARFHRERMIFVESGVCPNGFCLPRQHALTHYRRLIQEFGAPNGLCSSITESKHIKAVKEPWRRSSRYEALSQMLTINDRLDKLSAARSDFTERGMSTGPATRAFIGPIGLPAPQPQVAAHQADEDDDVTPTDEREILGEVKLARTPIRQYPRDPERLAHFLNLPTLPLLLRRFLYAQAHPDLDVPLETIPLDECPELPSRIMAYPSATATFYAPSDQSGLGGQLRERIRAVRSWRGGPARYDCVFVEEDADQPGFRGLLAARVLLFFSFKHNGVVYPCAAVTWFSTVGESPCPDVGMWMVEQDLDGRGRRVLDIIHLDSILRGANLIPIYGDSYLPRHIKHTASLDSFRAYYVNKYADHHSHEIAF</sequence>
<dbReference type="GO" id="GO:0008270">
    <property type="term" value="F:zinc ion binding"/>
    <property type="evidence" value="ECO:0007669"/>
    <property type="project" value="UniProtKB-KW"/>
</dbReference>
<evidence type="ECO:0000256" key="2">
    <source>
        <dbReference type="SAM" id="MobiDB-lite"/>
    </source>
</evidence>
<keyword evidence="1" id="KW-0863">Zinc-finger</keyword>
<comment type="caution">
    <text evidence="4">The sequence shown here is derived from an EMBL/GenBank/DDBJ whole genome shotgun (WGS) entry which is preliminary data.</text>
</comment>
<keyword evidence="1" id="KW-0479">Metal-binding</keyword>
<accession>A0AAD6Z7D0</accession>
<dbReference type="Proteomes" id="UP001218218">
    <property type="component" value="Unassembled WGS sequence"/>
</dbReference>
<dbReference type="InterPro" id="IPR041078">
    <property type="entry name" value="Plavaka"/>
</dbReference>
<name>A0AAD6Z7D0_9AGAR</name>
<dbReference type="PROSITE" id="PS00028">
    <property type="entry name" value="ZINC_FINGER_C2H2_1"/>
    <property type="match status" value="1"/>
</dbReference>
<dbReference type="Pfam" id="PF18759">
    <property type="entry name" value="Plavaka"/>
    <property type="match status" value="1"/>
</dbReference>
<dbReference type="InterPro" id="IPR013087">
    <property type="entry name" value="Znf_C2H2_type"/>
</dbReference>
<dbReference type="AlphaFoldDB" id="A0AAD6Z7D0"/>
<organism evidence="4 5">
    <name type="scientific">Mycena albidolilacea</name>
    <dbReference type="NCBI Taxonomy" id="1033008"/>
    <lineage>
        <taxon>Eukaryota</taxon>
        <taxon>Fungi</taxon>
        <taxon>Dikarya</taxon>
        <taxon>Basidiomycota</taxon>
        <taxon>Agaricomycotina</taxon>
        <taxon>Agaricomycetes</taxon>
        <taxon>Agaricomycetidae</taxon>
        <taxon>Agaricales</taxon>
        <taxon>Marasmiineae</taxon>
        <taxon>Mycenaceae</taxon>
        <taxon>Mycena</taxon>
    </lineage>
</organism>
<evidence type="ECO:0000313" key="4">
    <source>
        <dbReference type="EMBL" id="KAJ7310182.1"/>
    </source>
</evidence>
<evidence type="ECO:0000313" key="5">
    <source>
        <dbReference type="Proteomes" id="UP001218218"/>
    </source>
</evidence>
<keyword evidence="1" id="KW-0862">Zinc</keyword>
<protein>
    <recommendedName>
        <fullName evidence="3">C2H2-type domain-containing protein</fullName>
    </recommendedName>
</protein>
<evidence type="ECO:0000259" key="3">
    <source>
        <dbReference type="PROSITE" id="PS50157"/>
    </source>
</evidence>
<dbReference type="EMBL" id="JARIHO010000079">
    <property type="protein sequence ID" value="KAJ7310182.1"/>
    <property type="molecule type" value="Genomic_DNA"/>
</dbReference>
<dbReference type="Gene3D" id="3.30.160.60">
    <property type="entry name" value="Classic Zinc Finger"/>
    <property type="match status" value="1"/>
</dbReference>
<feature type="region of interest" description="Disordered" evidence="2">
    <location>
        <begin position="90"/>
        <end position="121"/>
    </location>
</feature>
<reference evidence="4" key="1">
    <citation type="submission" date="2023-03" db="EMBL/GenBank/DDBJ databases">
        <title>Massive genome expansion in bonnet fungi (Mycena s.s.) driven by repeated elements and novel gene families across ecological guilds.</title>
        <authorList>
            <consortium name="Lawrence Berkeley National Laboratory"/>
            <person name="Harder C.B."/>
            <person name="Miyauchi S."/>
            <person name="Viragh M."/>
            <person name="Kuo A."/>
            <person name="Thoen E."/>
            <person name="Andreopoulos B."/>
            <person name="Lu D."/>
            <person name="Skrede I."/>
            <person name="Drula E."/>
            <person name="Henrissat B."/>
            <person name="Morin E."/>
            <person name="Kohler A."/>
            <person name="Barry K."/>
            <person name="LaButti K."/>
            <person name="Morin E."/>
            <person name="Salamov A."/>
            <person name="Lipzen A."/>
            <person name="Mereny Z."/>
            <person name="Hegedus B."/>
            <person name="Baldrian P."/>
            <person name="Stursova M."/>
            <person name="Weitz H."/>
            <person name="Taylor A."/>
            <person name="Grigoriev I.V."/>
            <person name="Nagy L.G."/>
            <person name="Martin F."/>
            <person name="Kauserud H."/>
        </authorList>
    </citation>
    <scope>NUCLEOTIDE SEQUENCE</scope>
    <source>
        <strain evidence="4">CBHHK002</strain>
    </source>
</reference>
<feature type="region of interest" description="Disordered" evidence="2">
    <location>
        <begin position="42"/>
        <end position="71"/>
    </location>
</feature>
<evidence type="ECO:0000256" key="1">
    <source>
        <dbReference type="PROSITE-ProRule" id="PRU00042"/>
    </source>
</evidence>
<proteinExistence type="predicted"/>